<gene>
    <name evidence="1" type="ordered locus">Rmet_3758</name>
</gene>
<reference evidence="2" key="1">
    <citation type="journal article" date="2010" name="PLoS ONE">
        <title>The complete genome sequence of Cupriavidus metallidurans strain CH34, a master survivalist in harsh and anthropogenic environments.</title>
        <authorList>
            <person name="Janssen P.J."/>
            <person name="Van Houdt R."/>
            <person name="Moors H."/>
            <person name="Monsieurs P."/>
            <person name="Morin N."/>
            <person name="Michaux A."/>
            <person name="Benotmane M.A."/>
            <person name="Leys N."/>
            <person name="Vallaeys T."/>
            <person name="Lapidus A."/>
            <person name="Monchy S."/>
            <person name="Medigue C."/>
            <person name="Taghavi S."/>
            <person name="McCorkle S."/>
            <person name="Dunn J."/>
            <person name="van der Lelie D."/>
            <person name="Mergeay M."/>
        </authorList>
    </citation>
    <scope>NUCLEOTIDE SEQUENCE [LARGE SCALE GENOMIC DNA]</scope>
    <source>
        <strain evidence="2">ATCC 43123 / DSM 2839 / NBRC 102507 / CH34</strain>
    </source>
</reference>
<proteinExistence type="predicted"/>
<sequence length="115" mass="12668">MRHARFGGQVLLDGLVVFFFEVVEPSGICDQRADGFTPFGCTVLGSVDARALLSPTGAECKVGGGSGKVVRPRYAYFRSEFCRRWNFARRSPLLKLRSSNVQRSALVVWTPVAGR</sequence>
<keyword evidence="1" id="KW-0614">Plasmid</keyword>
<keyword evidence="2" id="KW-1185">Reference proteome</keyword>
<geneLocation type="plasmid" evidence="1 2">
    <name>megaplasmid</name>
</geneLocation>
<name>Q1LGU7_CUPMC</name>
<accession>Q1LGU7</accession>
<protein>
    <submittedName>
        <fullName evidence="1">Uncharacterized protein</fullName>
    </submittedName>
</protein>
<evidence type="ECO:0000313" key="1">
    <source>
        <dbReference type="EMBL" id="ABF10629.1"/>
    </source>
</evidence>
<dbReference type="AlphaFoldDB" id="Q1LGU7"/>
<evidence type="ECO:0000313" key="2">
    <source>
        <dbReference type="Proteomes" id="UP000002429"/>
    </source>
</evidence>
<dbReference type="EMBL" id="CP000353">
    <property type="protein sequence ID" value="ABF10629.1"/>
    <property type="molecule type" value="Genomic_DNA"/>
</dbReference>
<dbReference type="KEGG" id="rme:Rmet_3758"/>
<dbReference type="Proteomes" id="UP000002429">
    <property type="component" value="Plasmid megaplasmid"/>
</dbReference>
<organism evidence="1 2">
    <name type="scientific">Cupriavidus metallidurans (strain ATCC 43123 / DSM 2839 / NBRC 102507 / CH34)</name>
    <name type="common">Ralstonia metallidurans</name>
    <dbReference type="NCBI Taxonomy" id="266264"/>
    <lineage>
        <taxon>Bacteria</taxon>
        <taxon>Pseudomonadati</taxon>
        <taxon>Pseudomonadota</taxon>
        <taxon>Betaproteobacteria</taxon>
        <taxon>Burkholderiales</taxon>
        <taxon>Burkholderiaceae</taxon>
        <taxon>Cupriavidus</taxon>
    </lineage>
</organism>
<dbReference type="HOGENOM" id="CLU_2106978_0_0_4"/>